<protein>
    <submittedName>
        <fullName evidence="2">Uncharacterized protein</fullName>
    </submittedName>
</protein>
<dbReference type="Proteomes" id="UP000327044">
    <property type="component" value="Unassembled WGS sequence"/>
</dbReference>
<evidence type="ECO:0000256" key="1">
    <source>
        <dbReference type="SAM" id="SignalP"/>
    </source>
</evidence>
<reference evidence="3 4" key="2">
    <citation type="journal article" date="2018" name="Elife">
        <title>Firefly genomes illuminate parallel origins of bioluminescence in beetles.</title>
        <authorList>
            <person name="Fallon T.R."/>
            <person name="Lower S.E."/>
            <person name="Chang C.H."/>
            <person name="Bessho-Uehara M."/>
            <person name="Martin G.J."/>
            <person name="Bewick A.J."/>
            <person name="Behringer M."/>
            <person name="Debat H.J."/>
            <person name="Wong I."/>
            <person name="Day J.C."/>
            <person name="Suvorov A."/>
            <person name="Silva C.J."/>
            <person name="Stanger-Hall K.F."/>
            <person name="Hall D.W."/>
            <person name="Schmitz R.J."/>
            <person name="Nelson D.R."/>
            <person name="Lewis S.M."/>
            <person name="Shigenobu S."/>
            <person name="Bybee S.M."/>
            <person name="Larracuente A.M."/>
            <person name="Oba Y."/>
            <person name="Weng J.K."/>
        </authorList>
    </citation>
    <scope>NUCLEOTIDE SEQUENCE [LARGE SCALE GENOMIC DNA]</scope>
    <source>
        <strain evidence="3">1611_PpyrPB1</strain>
        <tissue evidence="3">Whole body</tissue>
    </source>
</reference>
<evidence type="ECO:0000313" key="2">
    <source>
        <dbReference type="EMBL" id="JAV81298.1"/>
    </source>
</evidence>
<reference evidence="3" key="3">
    <citation type="submission" date="2019-08" db="EMBL/GenBank/DDBJ databases">
        <authorList>
            <consortium name="Photinus pyralis genome working group"/>
            <person name="Fallon T.R."/>
            <person name="Sander Lower S.E."/>
            <person name="Weng J.-K."/>
        </authorList>
    </citation>
    <scope>NUCLEOTIDE SEQUENCE</scope>
    <source>
        <strain evidence="3">1611_PpyrPB1</strain>
        <tissue evidence="3">Whole body</tissue>
    </source>
</reference>
<proteinExistence type="predicted"/>
<organism evidence="2">
    <name type="scientific">Photinus pyralis</name>
    <name type="common">Common eastern firefly</name>
    <name type="synonym">Lampyris pyralis</name>
    <dbReference type="NCBI Taxonomy" id="7054"/>
    <lineage>
        <taxon>Eukaryota</taxon>
        <taxon>Metazoa</taxon>
        <taxon>Ecdysozoa</taxon>
        <taxon>Arthropoda</taxon>
        <taxon>Hexapoda</taxon>
        <taxon>Insecta</taxon>
        <taxon>Pterygota</taxon>
        <taxon>Neoptera</taxon>
        <taxon>Endopterygota</taxon>
        <taxon>Coleoptera</taxon>
        <taxon>Polyphaga</taxon>
        <taxon>Elateriformia</taxon>
        <taxon>Elateroidea</taxon>
        <taxon>Lampyridae</taxon>
        <taxon>Lampyrinae</taxon>
        <taxon>Photinus</taxon>
    </lineage>
</organism>
<feature type="chain" id="PRO_5036029881" evidence="1">
    <location>
        <begin position="19"/>
        <end position="134"/>
    </location>
</feature>
<name>A0A1Y1M8E2_PHOPY</name>
<evidence type="ECO:0000313" key="3">
    <source>
        <dbReference type="EMBL" id="KAB0800712.1"/>
    </source>
</evidence>
<reference evidence="2" key="1">
    <citation type="journal article" date="2016" name="Sci. Rep.">
        <title>Molecular characterization of firefly nuptial gifts: a multi-omics approach sheds light on postcopulatory sexual selection.</title>
        <authorList>
            <person name="Al-Wathiqui N."/>
            <person name="Fallon T.R."/>
            <person name="South A."/>
            <person name="Weng J.K."/>
            <person name="Lewis S.M."/>
        </authorList>
    </citation>
    <scope>NUCLEOTIDE SEQUENCE</scope>
</reference>
<keyword evidence="1" id="KW-0732">Signal</keyword>
<feature type="signal peptide" evidence="1">
    <location>
        <begin position="1"/>
        <end position="18"/>
    </location>
</feature>
<gene>
    <name evidence="3" type="ORF">PPYR_06451</name>
</gene>
<sequence>MATNIVLLWTAIIALSDAAMLPTLQTHFGRNNLQNSNYQNDYAVQDRPNGDQKVQGVVRSEDAVRSSVQSYNSPVPSENYGTNAPVENAFVGRNEQTVASVAPIEFVNYKHPEYVDYSSYLYPLYPATYYTDYY</sequence>
<keyword evidence="4" id="KW-1185">Reference proteome</keyword>
<dbReference type="AlphaFoldDB" id="A0A1Y1M8E2"/>
<dbReference type="EMBL" id="VVIM01000004">
    <property type="protein sequence ID" value="KAB0800712.1"/>
    <property type="molecule type" value="Genomic_DNA"/>
</dbReference>
<dbReference type="EMBL" id="GEZM01039655">
    <property type="protein sequence ID" value="JAV81298.1"/>
    <property type="molecule type" value="Transcribed_RNA"/>
</dbReference>
<evidence type="ECO:0000313" key="4">
    <source>
        <dbReference type="Proteomes" id="UP000327044"/>
    </source>
</evidence>
<dbReference type="InParanoid" id="A0A1Y1M8E2"/>
<accession>A0A1Y1M8E2</accession>